<dbReference type="EMBL" id="JAKNHJ010000007">
    <property type="protein sequence ID" value="MCG4617824.1"/>
    <property type="molecule type" value="Genomic_DNA"/>
</dbReference>
<reference evidence="1" key="1">
    <citation type="submission" date="2022-01" db="EMBL/GenBank/DDBJ databases">
        <title>Collection of gut derived symbiotic bacterial strains cultured from healthy donors.</title>
        <authorList>
            <person name="Lin H."/>
            <person name="Kohout C."/>
            <person name="Waligurski E."/>
            <person name="Pamer E.G."/>
        </authorList>
    </citation>
    <scope>NUCLEOTIDE SEQUENCE</scope>
    <source>
        <strain evidence="1">DFI.7.46</strain>
    </source>
</reference>
<organism evidence="1 2">
    <name type="scientific">Varibaculum cambriense</name>
    <dbReference type="NCBI Taxonomy" id="184870"/>
    <lineage>
        <taxon>Bacteria</taxon>
        <taxon>Bacillati</taxon>
        <taxon>Actinomycetota</taxon>
        <taxon>Actinomycetes</taxon>
        <taxon>Actinomycetales</taxon>
        <taxon>Actinomycetaceae</taxon>
        <taxon>Varibaculum</taxon>
    </lineage>
</organism>
<evidence type="ECO:0000313" key="1">
    <source>
        <dbReference type="EMBL" id="MCG4617824.1"/>
    </source>
</evidence>
<dbReference type="InterPro" id="IPR036563">
    <property type="entry name" value="MoaE_sf"/>
</dbReference>
<gene>
    <name evidence="1" type="ORF">L0M99_04860</name>
</gene>
<name>A0AAJ1BBG0_9ACTO</name>
<accession>A0AAJ1BBG0</accession>
<evidence type="ECO:0000313" key="2">
    <source>
        <dbReference type="Proteomes" id="UP001200537"/>
    </source>
</evidence>
<proteinExistence type="predicted"/>
<comment type="caution">
    <text evidence="1">The sequence shown here is derived from an EMBL/GenBank/DDBJ whole genome shotgun (WGS) entry which is preliminary data.</text>
</comment>
<dbReference type="RefSeq" id="WP_024059920.1">
    <property type="nucleotide sequence ID" value="NZ_JAKNHJ010000007.1"/>
</dbReference>
<dbReference type="AlphaFoldDB" id="A0AAJ1BBG0"/>
<dbReference type="CDD" id="cd00756">
    <property type="entry name" value="MoaE"/>
    <property type="match status" value="1"/>
</dbReference>
<dbReference type="GO" id="GO:0006777">
    <property type="term" value="P:Mo-molybdopterin cofactor biosynthetic process"/>
    <property type="evidence" value="ECO:0007669"/>
    <property type="project" value="InterPro"/>
</dbReference>
<dbReference type="Pfam" id="PF02391">
    <property type="entry name" value="MoaE"/>
    <property type="match status" value="1"/>
</dbReference>
<sequence length="158" mass="16832">MLFDVKMTEESLADLSSSMGVAGIPATSGARVVFNGCVRNHDGGQGVTHLIYSAHPEAEKFLVKAVRDAIQIALSEGEDAVSVEGTGGSAESLDAVFVRHRIGRLEIGETALLVVVDAPHRAAAFNVSAEIVDQIKAQVPIWKDQYFSNGSNHWSNCP</sequence>
<dbReference type="Proteomes" id="UP001200537">
    <property type="component" value="Unassembled WGS sequence"/>
</dbReference>
<protein>
    <submittedName>
        <fullName evidence="1">Molybdenum cofactor biosynthesis protein MoaE</fullName>
    </submittedName>
</protein>
<dbReference type="Gene3D" id="3.90.1170.40">
    <property type="entry name" value="Molybdopterin biosynthesis MoaE subunit"/>
    <property type="match status" value="1"/>
</dbReference>
<dbReference type="InterPro" id="IPR003448">
    <property type="entry name" value="Mopterin_biosynth_MoaE"/>
</dbReference>
<dbReference type="PANTHER" id="PTHR23404">
    <property type="entry name" value="MOLYBDOPTERIN SYNTHASE RELATED"/>
    <property type="match status" value="1"/>
</dbReference>
<dbReference type="SUPFAM" id="SSF54690">
    <property type="entry name" value="Molybdopterin synthase subunit MoaE"/>
    <property type="match status" value="1"/>
</dbReference>